<reference evidence="10 11" key="1">
    <citation type="journal article" date="2017" name="Int. J. Syst. Evol. Microbiol.">
        <title>Rouxiella badensis sp. nov. and Rouxiella silvae sp. nov. isolated from peat bog soil in Germany and emendation of the genus description.</title>
        <authorList>
            <person name="Le Fleche-Mateos A."/>
            <person name="Kugler J.H."/>
            <person name="Hansen S.H."/>
            <person name="Syldatk C."/>
            <person name="Hausmann R."/>
            <person name="Lomprez F."/>
            <person name="Vandenbogaert M."/>
            <person name="Manuguerra J.C."/>
            <person name="Grimont P.A."/>
        </authorList>
    </citation>
    <scope>NUCLEOTIDE SEQUENCE [LARGE SCALE GENOMIC DNA]</scope>
    <source>
        <strain evidence="10 11">DSM 100043</strain>
    </source>
</reference>
<keyword evidence="3" id="KW-1003">Cell membrane</keyword>
<evidence type="ECO:0000313" key="10">
    <source>
        <dbReference type="EMBL" id="ORJ25060.1"/>
    </source>
</evidence>
<keyword evidence="10" id="KW-0804">Transcription</keyword>
<proteinExistence type="inferred from homology"/>
<evidence type="ECO:0000256" key="1">
    <source>
        <dbReference type="ARBA" id="ARBA00004429"/>
    </source>
</evidence>
<dbReference type="PROSITE" id="PS50928">
    <property type="entry name" value="ABC_TM1"/>
    <property type="match status" value="1"/>
</dbReference>
<feature type="transmembrane region" description="Helical" evidence="8">
    <location>
        <begin position="121"/>
        <end position="141"/>
    </location>
</feature>
<keyword evidence="11" id="KW-1185">Reference proteome</keyword>
<evidence type="ECO:0000256" key="2">
    <source>
        <dbReference type="ARBA" id="ARBA00022448"/>
    </source>
</evidence>
<accession>A0A1X0WE35</accession>
<comment type="subcellular location">
    <subcellularLocation>
        <location evidence="1">Cell inner membrane</location>
        <topology evidence="1">Multi-pass membrane protein</topology>
    </subcellularLocation>
    <subcellularLocation>
        <location evidence="8">Cell membrane</location>
        <topology evidence="8">Multi-pass membrane protein</topology>
    </subcellularLocation>
</comment>
<evidence type="ECO:0000313" key="11">
    <source>
        <dbReference type="Proteomes" id="UP000192536"/>
    </source>
</evidence>
<dbReference type="GeneID" id="93565751"/>
<feature type="transmembrane region" description="Helical" evidence="8">
    <location>
        <begin position="252"/>
        <end position="271"/>
    </location>
</feature>
<keyword evidence="2 8" id="KW-0813">Transport</keyword>
<evidence type="ECO:0000256" key="5">
    <source>
        <dbReference type="ARBA" id="ARBA00022692"/>
    </source>
</evidence>
<feature type="domain" description="ABC transmembrane type-1" evidence="9">
    <location>
        <begin position="82"/>
        <end position="271"/>
    </location>
</feature>
<feature type="transmembrane region" description="Helical" evidence="8">
    <location>
        <begin position="84"/>
        <end position="109"/>
    </location>
</feature>
<organism evidence="10 11">
    <name type="scientific">Rouxiella badensis</name>
    <dbReference type="NCBI Taxonomy" id="1646377"/>
    <lineage>
        <taxon>Bacteria</taxon>
        <taxon>Pseudomonadati</taxon>
        <taxon>Pseudomonadota</taxon>
        <taxon>Gammaproteobacteria</taxon>
        <taxon>Enterobacterales</taxon>
        <taxon>Yersiniaceae</taxon>
        <taxon>Rouxiella</taxon>
    </lineage>
</organism>
<keyword evidence="6 8" id="KW-1133">Transmembrane helix</keyword>
<dbReference type="InterPro" id="IPR000515">
    <property type="entry name" value="MetI-like"/>
</dbReference>
<dbReference type="SUPFAM" id="SSF161098">
    <property type="entry name" value="MetI-like"/>
    <property type="match status" value="1"/>
</dbReference>
<feature type="transmembrane region" description="Helical" evidence="8">
    <location>
        <begin position="21"/>
        <end position="43"/>
    </location>
</feature>
<dbReference type="GO" id="GO:0005886">
    <property type="term" value="C:plasma membrane"/>
    <property type="evidence" value="ECO:0007669"/>
    <property type="project" value="UniProtKB-SubCell"/>
</dbReference>
<comment type="similarity">
    <text evidence="8">Belongs to the binding-protein-dependent transport system permease family.</text>
</comment>
<dbReference type="InterPro" id="IPR050366">
    <property type="entry name" value="BP-dependent_transpt_permease"/>
</dbReference>
<evidence type="ECO:0000256" key="3">
    <source>
        <dbReference type="ARBA" id="ARBA00022475"/>
    </source>
</evidence>
<feature type="transmembrane region" description="Helical" evidence="8">
    <location>
        <begin position="211"/>
        <end position="232"/>
    </location>
</feature>
<dbReference type="STRING" id="1646377.BS640_13295"/>
<dbReference type="Gene3D" id="1.10.3720.10">
    <property type="entry name" value="MetI-like"/>
    <property type="match status" value="1"/>
</dbReference>
<keyword evidence="4" id="KW-0997">Cell inner membrane</keyword>
<dbReference type="EMBL" id="MRWE01000020">
    <property type="protein sequence ID" value="ORJ25060.1"/>
    <property type="molecule type" value="Genomic_DNA"/>
</dbReference>
<dbReference type="Proteomes" id="UP000192536">
    <property type="component" value="Unassembled WGS sequence"/>
</dbReference>
<dbReference type="PANTHER" id="PTHR43386">
    <property type="entry name" value="OLIGOPEPTIDE TRANSPORT SYSTEM PERMEASE PROTEIN APPC"/>
    <property type="match status" value="1"/>
</dbReference>
<evidence type="ECO:0000256" key="4">
    <source>
        <dbReference type="ARBA" id="ARBA00022519"/>
    </source>
</evidence>
<dbReference type="PANTHER" id="PTHR43386:SF25">
    <property type="entry name" value="PEPTIDE ABC TRANSPORTER PERMEASE PROTEIN"/>
    <property type="match status" value="1"/>
</dbReference>
<protein>
    <submittedName>
        <fullName evidence="10">DNA-directed RNA polymerase subunit alpha</fullName>
    </submittedName>
</protein>
<feature type="transmembrane region" description="Helical" evidence="8">
    <location>
        <begin position="147"/>
        <end position="165"/>
    </location>
</feature>
<keyword evidence="5 8" id="KW-0812">Transmembrane</keyword>
<dbReference type="Pfam" id="PF00528">
    <property type="entry name" value="BPD_transp_1"/>
    <property type="match status" value="1"/>
</dbReference>
<sequence length="289" mass="31356">MRKTVVVLKTALNFWRSLSNAGRIGLVITLFWLCMALLGGWLAPYSVEDIAGGGINEGFSRAFLLGTDYLGRDMLTRVLYGARYSIGLALSAAILASVCGTLLALLAAMSGKWLEELLGRINDALLIMPGKIMALLMVAVFGSSLPMLILTAVITYWPGAYRIAYAMASNLRSMDYVQAAHLRGESKLYIALTDVLPNMLHPMLTDFGLRFVYIVLLLSGLSFLGLGVQPPYADWGTLVHENLQALFDGSPAVLVPAVAIASLTIGVNLFIDSLQTRRVIRLELEEEAA</sequence>
<evidence type="ECO:0000256" key="6">
    <source>
        <dbReference type="ARBA" id="ARBA00022989"/>
    </source>
</evidence>
<dbReference type="CDD" id="cd06261">
    <property type="entry name" value="TM_PBP2"/>
    <property type="match status" value="1"/>
</dbReference>
<dbReference type="AlphaFoldDB" id="A0A1X0WE35"/>
<keyword evidence="7 8" id="KW-0472">Membrane</keyword>
<dbReference type="GO" id="GO:0055085">
    <property type="term" value="P:transmembrane transport"/>
    <property type="evidence" value="ECO:0007669"/>
    <property type="project" value="InterPro"/>
</dbReference>
<evidence type="ECO:0000256" key="8">
    <source>
        <dbReference type="RuleBase" id="RU363032"/>
    </source>
</evidence>
<gene>
    <name evidence="10" type="ORF">BS640_13295</name>
</gene>
<comment type="caution">
    <text evidence="10">The sequence shown here is derived from an EMBL/GenBank/DDBJ whole genome shotgun (WGS) entry which is preliminary data.</text>
</comment>
<dbReference type="InterPro" id="IPR035906">
    <property type="entry name" value="MetI-like_sf"/>
</dbReference>
<dbReference type="GO" id="GO:0000428">
    <property type="term" value="C:DNA-directed RNA polymerase complex"/>
    <property type="evidence" value="ECO:0007669"/>
    <property type="project" value="UniProtKB-KW"/>
</dbReference>
<evidence type="ECO:0000259" key="9">
    <source>
        <dbReference type="PROSITE" id="PS50928"/>
    </source>
</evidence>
<name>A0A1X0WE35_9GAMM</name>
<dbReference type="RefSeq" id="WP_084912728.1">
    <property type="nucleotide sequence ID" value="NZ_CP049603.1"/>
</dbReference>
<evidence type="ECO:0000256" key="7">
    <source>
        <dbReference type="ARBA" id="ARBA00023136"/>
    </source>
</evidence>
<keyword evidence="10" id="KW-0240">DNA-directed RNA polymerase</keyword>